<dbReference type="PANTHER" id="PTHR30469:SF15">
    <property type="entry name" value="HLYD FAMILY OF SECRETION PROTEINS"/>
    <property type="match status" value="1"/>
</dbReference>
<sequence>MNRFQSASRPALGLLLTAALGVSLTACSPPESNQQKPPRPAVVVQPTAAEGQLAVYPGEVRARHEPALAFRVGGEVTRRLVQVGDRVKKGQPLAQLDAEDLLLQRDSARAQLTAAEAEHRNAKSEHTRYEELLARKLVGESRFDAVKTRLDASAAQLRQARAQLEVAENQAAYAVLKAPRDGVIAQRMVEAGQVVNAGQTVFTLAAEGEREIRIDLPEQNIARFKVGQPVTLELWSRPGEPYSGQIRELSPAADPTLRTYEARVAFDNSSADAELGQSARVYVQNTIGAPLLSVPMSAVTADGDSAHLWKLDQHNFTLVKTPVVVANYGNEFAQIQSGLSPRDWIVAAGTQLVREGQRVRPVDRNNRPIEFEVAGQP</sequence>
<name>A0ABW3U858_9GAMM</name>
<dbReference type="Gene3D" id="1.10.287.470">
    <property type="entry name" value="Helix hairpin bin"/>
    <property type="match status" value="1"/>
</dbReference>
<dbReference type="RefSeq" id="WP_230437628.1">
    <property type="nucleotide sequence ID" value="NZ_CP087715.1"/>
</dbReference>
<feature type="signal peptide" evidence="3">
    <location>
        <begin position="1"/>
        <end position="28"/>
    </location>
</feature>
<evidence type="ECO:0000313" key="6">
    <source>
        <dbReference type="EMBL" id="MFD1215635.1"/>
    </source>
</evidence>
<dbReference type="InterPro" id="IPR006143">
    <property type="entry name" value="RND_pump_MFP"/>
</dbReference>
<keyword evidence="3" id="KW-0732">Signal</keyword>
<dbReference type="SUPFAM" id="SSF111369">
    <property type="entry name" value="HlyD-like secretion proteins"/>
    <property type="match status" value="1"/>
</dbReference>
<comment type="caution">
    <text evidence="6">The sequence shown here is derived from an EMBL/GenBank/DDBJ whole genome shotgun (WGS) entry which is preliminary data.</text>
</comment>
<dbReference type="Gene3D" id="2.40.30.170">
    <property type="match status" value="1"/>
</dbReference>
<evidence type="ECO:0000256" key="1">
    <source>
        <dbReference type="ARBA" id="ARBA00009477"/>
    </source>
</evidence>
<feature type="domain" description="CzcB-like barrel-sandwich hybrid" evidence="5">
    <location>
        <begin position="70"/>
        <end position="205"/>
    </location>
</feature>
<dbReference type="NCBIfam" id="TIGR01730">
    <property type="entry name" value="RND_mfp"/>
    <property type="match status" value="1"/>
</dbReference>
<keyword evidence="2" id="KW-0175">Coiled coil</keyword>
<gene>
    <name evidence="6" type="ORF">ACFQ2X_03410</name>
</gene>
<evidence type="ECO:0000256" key="2">
    <source>
        <dbReference type="SAM" id="Coils"/>
    </source>
</evidence>
<dbReference type="PANTHER" id="PTHR30469">
    <property type="entry name" value="MULTIDRUG RESISTANCE PROTEIN MDTA"/>
    <property type="match status" value="1"/>
</dbReference>
<dbReference type="Proteomes" id="UP001597264">
    <property type="component" value="Unassembled WGS sequence"/>
</dbReference>
<organism evidence="6 7">
    <name type="scientific">Microbulbifer celer</name>
    <dbReference type="NCBI Taxonomy" id="435905"/>
    <lineage>
        <taxon>Bacteria</taxon>
        <taxon>Pseudomonadati</taxon>
        <taxon>Pseudomonadota</taxon>
        <taxon>Gammaproteobacteria</taxon>
        <taxon>Cellvibrionales</taxon>
        <taxon>Microbulbiferaceae</taxon>
        <taxon>Microbulbifer</taxon>
    </lineage>
</organism>
<dbReference type="Pfam" id="PF25954">
    <property type="entry name" value="Beta-barrel_RND_2"/>
    <property type="match status" value="1"/>
</dbReference>
<proteinExistence type="inferred from homology"/>
<reference evidence="7" key="1">
    <citation type="journal article" date="2019" name="Int. J. Syst. Evol. Microbiol.">
        <title>The Global Catalogue of Microorganisms (GCM) 10K type strain sequencing project: providing services to taxonomists for standard genome sequencing and annotation.</title>
        <authorList>
            <consortium name="The Broad Institute Genomics Platform"/>
            <consortium name="The Broad Institute Genome Sequencing Center for Infectious Disease"/>
            <person name="Wu L."/>
            <person name="Ma J."/>
        </authorList>
    </citation>
    <scope>NUCLEOTIDE SEQUENCE [LARGE SCALE GENOMIC DNA]</scope>
    <source>
        <strain evidence="7">CCUG 54356</strain>
    </source>
</reference>
<evidence type="ECO:0000259" key="5">
    <source>
        <dbReference type="Pfam" id="PF25973"/>
    </source>
</evidence>
<dbReference type="EMBL" id="JBHTLR010000004">
    <property type="protein sequence ID" value="MFD1215635.1"/>
    <property type="molecule type" value="Genomic_DNA"/>
</dbReference>
<evidence type="ECO:0000313" key="7">
    <source>
        <dbReference type="Proteomes" id="UP001597264"/>
    </source>
</evidence>
<accession>A0ABW3U858</accession>
<dbReference type="Gene3D" id="2.40.420.20">
    <property type="match status" value="1"/>
</dbReference>
<dbReference type="InterPro" id="IPR058647">
    <property type="entry name" value="BSH_CzcB-like"/>
</dbReference>
<feature type="coiled-coil region" evidence="2">
    <location>
        <begin position="98"/>
        <end position="177"/>
    </location>
</feature>
<dbReference type="Gene3D" id="2.40.50.100">
    <property type="match status" value="1"/>
</dbReference>
<dbReference type="Pfam" id="PF25973">
    <property type="entry name" value="BSH_CzcB"/>
    <property type="match status" value="1"/>
</dbReference>
<protein>
    <submittedName>
        <fullName evidence="6">Efflux RND transporter periplasmic adaptor subunit</fullName>
    </submittedName>
</protein>
<dbReference type="InterPro" id="IPR058792">
    <property type="entry name" value="Beta-barrel_RND_2"/>
</dbReference>
<comment type="similarity">
    <text evidence="1">Belongs to the membrane fusion protein (MFP) (TC 8.A.1) family.</text>
</comment>
<feature type="domain" description="CusB-like beta-barrel" evidence="4">
    <location>
        <begin position="213"/>
        <end position="283"/>
    </location>
</feature>
<feature type="chain" id="PRO_5045300220" evidence="3">
    <location>
        <begin position="29"/>
        <end position="377"/>
    </location>
</feature>
<evidence type="ECO:0000259" key="4">
    <source>
        <dbReference type="Pfam" id="PF25954"/>
    </source>
</evidence>
<evidence type="ECO:0000256" key="3">
    <source>
        <dbReference type="SAM" id="SignalP"/>
    </source>
</evidence>
<dbReference type="PROSITE" id="PS51257">
    <property type="entry name" value="PROKAR_LIPOPROTEIN"/>
    <property type="match status" value="1"/>
</dbReference>
<keyword evidence="7" id="KW-1185">Reference proteome</keyword>